<dbReference type="Pfam" id="PF13193">
    <property type="entry name" value="AMP-binding_C"/>
    <property type="match status" value="1"/>
</dbReference>
<feature type="domain" description="AMP-binding enzyme C-terminal" evidence="2">
    <location>
        <begin position="402"/>
        <end position="475"/>
    </location>
</feature>
<proteinExistence type="predicted"/>
<dbReference type="InterPro" id="IPR045851">
    <property type="entry name" value="AMP-bd_C_sf"/>
</dbReference>
<dbReference type="PROSITE" id="PS00455">
    <property type="entry name" value="AMP_BINDING"/>
    <property type="match status" value="1"/>
</dbReference>
<dbReference type="SUPFAM" id="SSF56801">
    <property type="entry name" value="Acetyl-CoA synthetase-like"/>
    <property type="match status" value="1"/>
</dbReference>
<dbReference type="AlphaFoldDB" id="A0A918AUL3"/>
<reference evidence="3" key="1">
    <citation type="journal article" date="2014" name="Int. J. Syst. Evol. Microbiol.">
        <title>Complete genome sequence of Corynebacterium casei LMG S-19264T (=DSM 44701T), isolated from a smear-ripened cheese.</title>
        <authorList>
            <consortium name="US DOE Joint Genome Institute (JGI-PGF)"/>
            <person name="Walter F."/>
            <person name="Albersmeier A."/>
            <person name="Kalinowski J."/>
            <person name="Ruckert C."/>
        </authorList>
    </citation>
    <scope>NUCLEOTIDE SEQUENCE</scope>
    <source>
        <strain evidence="3">JCM 3313</strain>
    </source>
</reference>
<dbReference type="PANTHER" id="PTHR43767:SF1">
    <property type="entry name" value="NONRIBOSOMAL PEPTIDE SYNTHASE PES1 (EUROFUNG)-RELATED"/>
    <property type="match status" value="1"/>
</dbReference>
<dbReference type="EMBL" id="BMRG01000018">
    <property type="protein sequence ID" value="GGP78976.1"/>
    <property type="molecule type" value="Genomic_DNA"/>
</dbReference>
<dbReference type="InterPro" id="IPR020845">
    <property type="entry name" value="AMP-binding_CS"/>
</dbReference>
<accession>A0A918AUL3</accession>
<evidence type="ECO:0000259" key="2">
    <source>
        <dbReference type="Pfam" id="PF13193"/>
    </source>
</evidence>
<dbReference type="InterPro" id="IPR025110">
    <property type="entry name" value="AMP-bd_C"/>
</dbReference>
<dbReference type="Proteomes" id="UP000639606">
    <property type="component" value="Unassembled WGS sequence"/>
</dbReference>
<gene>
    <name evidence="3" type="ORF">GCM10010185_61090</name>
</gene>
<dbReference type="Pfam" id="PF00501">
    <property type="entry name" value="AMP-binding"/>
    <property type="match status" value="1"/>
</dbReference>
<organism evidence="3 4">
    <name type="scientific">Saccharothrix coeruleofusca</name>
    <dbReference type="NCBI Taxonomy" id="33919"/>
    <lineage>
        <taxon>Bacteria</taxon>
        <taxon>Bacillati</taxon>
        <taxon>Actinomycetota</taxon>
        <taxon>Actinomycetes</taxon>
        <taxon>Pseudonocardiales</taxon>
        <taxon>Pseudonocardiaceae</taxon>
        <taxon>Saccharothrix</taxon>
    </lineage>
</organism>
<evidence type="ECO:0000313" key="3">
    <source>
        <dbReference type="EMBL" id="GGP78976.1"/>
    </source>
</evidence>
<keyword evidence="4" id="KW-1185">Reference proteome</keyword>
<dbReference type="Gene3D" id="3.30.300.30">
    <property type="match status" value="1"/>
</dbReference>
<dbReference type="PANTHER" id="PTHR43767">
    <property type="entry name" value="LONG-CHAIN-FATTY-ACID--COA LIGASE"/>
    <property type="match status" value="1"/>
</dbReference>
<evidence type="ECO:0000313" key="4">
    <source>
        <dbReference type="Proteomes" id="UP000639606"/>
    </source>
</evidence>
<name>A0A918AUL3_9PSEU</name>
<dbReference type="GO" id="GO:0016878">
    <property type="term" value="F:acid-thiol ligase activity"/>
    <property type="evidence" value="ECO:0007669"/>
    <property type="project" value="UniProtKB-ARBA"/>
</dbReference>
<dbReference type="InterPro" id="IPR042099">
    <property type="entry name" value="ANL_N_sf"/>
</dbReference>
<sequence length="491" mass="52228">MTDRTSGLVVPDLLRLRAQADPDQVVMNLDGARTMTYSAWERRSNAVARGLRDLGVRRGDVVALLFGGLDWDEYAVAYIGVLKAGGTAVHLNDTMPAAEVDRRIAQCGVSGLIRGEQLAPPARFAGWVGTVSALDTGNGDPFDLEIGPDDISDLLYSSGTTGASKAVRVPHGNLTHGRGPEGFRQLGDPRPLVVPMQLGTTASVTTTNIALTLRATLVVVPPGDVERMAQLIEAHRAGSVMVNTMVAARMVAGRLHERYDFSSVHTLGAAAAPIAPALAERLLAMFPGAKLNSSYTEIEAVPGVVVSTYDPARPLSVGKPSPSTQLRVVDERGRSVADGELGEIQLRCDAPRRRYLGSTQTAEDDWTRTGDLGRIGPDGELYLFDRRVDAIPTSGGLVSTIEVEAAVYEHPAVLEAAVLGVPDGGDRRAVVAVVVLASPDALAELPGFTARRLAPHQVPERFVPVDALPFSPNGKVRKRELRDWLTAAVTA</sequence>
<dbReference type="RefSeq" id="WP_189226786.1">
    <property type="nucleotide sequence ID" value="NZ_BMRG01000018.1"/>
</dbReference>
<evidence type="ECO:0000259" key="1">
    <source>
        <dbReference type="Pfam" id="PF00501"/>
    </source>
</evidence>
<dbReference type="InterPro" id="IPR050237">
    <property type="entry name" value="ATP-dep_AMP-bd_enzyme"/>
</dbReference>
<feature type="domain" description="AMP-dependent synthetase/ligase" evidence="1">
    <location>
        <begin position="17"/>
        <end position="347"/>
    </location>
</feature>
<reference evidence="3" key="2">
    <citation type="submission" date="2020-09" db="EMBL/GenBank/DDBJ databases">
        <authorList>
            <person name="Sun Q."/>
            <person name="Ohkuma M."/>
        </authorList>
    </citation>
    <scope>NUCLEOTIDE SEQUENCE</scope>
    <source>
        <strain evidence="3">JCM 3313</strain>
    </source>
</reference>
<protein>
    <submittedName>
        <fullName evidence="3">4-coumarate--CoA ligase</fullName>
    </submittedName>
</protein>
<keyword evidence="3" id="KW-0436">Ligase</keyword>
<dbReference type="Gene3D" id="3.40.50.12780">
    <property type="entry name" value="N-terminal domain of ligase-like"/>
    <property type="match status" value="1"/>
</dbReference>
<dbReference type="InterPro" id="IPR000873">
    <property type="entry name" value="AMP-dep_synth/lig_dom"/>
</dbReference>
<comment type="caution">
    <text evidence="3">The sequence shown here is derived from an EMBL/GenBank/DDBJ whole genome shotgun (WGS) entry which is preliminary data.</text>
</comment>